<reference evidence="3" key="1">
    <citation type="submission" date="2018-09" db="EMBL/GenBank/DDBJ databases">
        <authorList>
            <person name="Kim I."/>
        </authorList>
    </citation>
    <scope>NUCLEOTIDE SEQUENCE [LARGE SCALE GENOMIC DNA]</scope>
    <source>
        <strain evidence="3">DD4a</strain>
    </source>
</reference>
<evidence type="ECO:0000259" key="1">
    <source>
        <dbReference type="SMART" id="SM00842"/>
    </source>
</evidence>
<dbReference type="AlphaFoldDB" id="A0A3A1U1B4"/>
<evidence type="ECO:0000313" key="3">
    <source>
        <dbReference type="Proteomes" id="UP000265742"/>
    </source>
</evidence>
<dbReference type="SMART" id="SM00842">
    <property type="entry name" value="FtsA"/>
    <property type="match status" value="1"/>
</dbReference>
<evidence type="ECO:0000313" key="2">
    <source>
        <dbReference type="EMBL" id="RIX30311.1"/>
    </source>
</evidence>
<name>A0A3A1U1B4_9MICO</name>
<dbReference type="OrthoDB" id="1926201at2"/>
<dbReference type="CDD" id="cd24049">
    <property type="entry name" value="ASKHA_NBD_PilM"/>
    <property type="match status" value="1"/>
</dbReference>
<dbReference type="InterPro" id="IPR043129">
    <property type="entry name" value="ATPase_NBD"/>
</dbReference>
<accession>A0A3A1U1B4</accession>
<dbReference type="PANTHER" id="PTHR32432">
    <property type="entry name" value="CELL DIVISION PROTEIN FTSA-RELATED"/>
    <property type="match status" value="1"/>
</dbReference>
<dbReference type="NCBIfam" id="TIGR01175">
    <property type="entry name" value="pilM"/>
    <property type="match status" value="1"/>
</dbReference>
<keyword evidence="3" id="KW-1185">Reference proteome</keyword>
<dbReference type="Pfam" id="PF11104">
    <property type="entry name" value="PilM_2"/>
    <property type="match status" value="1"/>
</dbReference>
<dbReference type="InterPro" id="IPR005883">
    <property type="entry name" value="PilM"/>
</dbReference>
<dbReference type="Gene3D" id="3.30.420.40">
    <property type="match status" value="2"/>
</dbReference>
<dbReference type="InterPro" id="IPR003494">
    <property type="entry name" value="SHS2_FtsA"/>
</dbReference>
<sequence length="348" mass="36847">MPNTIVGLDFGHGVIRAAEVSADGKRQPVLHRYHEVQVPLDAIKEGVVTDLDAVVSALTWLWKVGGFGTKKVVAGIGSQQVLIRELILPRMPLSHIRETLPFRVQDLLPLPAEQAVLDFYGIEEVEHEGEAHIRGLLVAATRESVLANTRAIEAAGLKVVDVDLIPFAIVRSHVEQEQSGVNVYLHVGAVSTSVIVADQGVPQFIRMLPTGGADLTAALAERLEIRADRADELKRRHGLIGDADDPESTATATISVDTAKDLVQAVRTTAAFWQNNHPESRVDGVVLSGGGSMLRGLTEAIASATGLPVVISRPAGRFTVGGHVDEASFLAAGAAPAVALGLTIRSAA</sequence>
<protein>
    <submittedName>
        <fullName evidence="2">Type IV pilus assembly protein PilM</fullName>
    </submittedName>
</protein>
<dbReference type="Proteomes" id="UP000265742">
    <property type="component" value="Unassembled WGS sequence"/>
</dbReference>
<dbReference type="GO" id="GO:0051301">
    <property type="term" value="P:cell division"/>
    <property type="evidence" value="ECO:0007669"/>
    <property type="project" value="InterPro"/>
</dbReference>
<dbReference type="RefSeq" id="WP_119480674.1">
    <property type="nucleotide sequence ID" value="NZ_QXTG01000001.1"/>
</dbReference>
<proteinExistence type="predicted"/>
<dbReference type="InterPro" id="IPR050696">
    <property type="entry name" value="FtsA/MreB"/>
</dbReference>
<feature type="domain" description="SHS2" evidence="1">
    <location>
        <begin position="5"/>
        <end position="173"/>
    </location>
</feature>
<dbReference type="PANTHER" id="PTHR32432:SF3">
    <property type="entry name" value="ETHANOLAMINE UTILIZATION PROTEIN EUTJ"/>
    <property type="match status" value="1"/>
</dbReference>
<dbReference type="EMBL" id="QXTG01000001">
    <property type="protein sequence ID" value="RIX30311.1"/>
    <property type="molecule type" value="Genomic_DNA"/>
</dbReference>
<dbReference type="SUPFAM" id="SSF53067">
    <property type="entry name" value="Actin-like ATPase domain"/>
    <property type="match status" value="2"/>
</dbReference>
<dbReference type="PIRSF" id="PIRSF019169">
    <property type="entry name" value="PilM"/>
    <property type="match status" value="1"/>
</dbReference>
<gene>
    <name evidence="2" type="primary">pilM</name>
    <name evidence="2" type="ORF">D1781_02425</name>
</gene>
<organism evidence="2 3">
    <name type="scientific">Amnibacterium setariae</name>
    <dbReference type="NCBI Taxonomy" id="2306585"/>
    <lineage>
        <taxon>Bacteria</taxon>
        <taxon>Bacillati</taxon>
        <taxon>Actinomycetota</taxon>
        <taxon>Actinomycetes</taxon>
        <taxon>Micrococcales</taxon>
        <taxon>Microbacteriaceae</taxon>
        <taxon>Amnibacterium</taxon>
    </lineage>
</organism>
<comment type="caution">
    <text evidence="2">The sequence shown here is derived from an EMBL/GenBank/DDBJ whole genome shotgun (WGS) entry which is preliminary data.</text>
</comment>
<dbReference type="Gene3D" id="3.30.1490.300">
    <property type="match status" value="1"/>
</dbReference>